<keyword evidence="3" id="KW-0201">Cytochrome c-type biogenesis</keyword>
<dbReference type="InterPro" id="IPR056413">
    <property type="entry name" value="TPR_CcmH_CycH"/>
</dbReference>
<evidence type="ECO:0000259" key="7">
    <source>
        <dbReference type="Pfam" id="PF23914"/>
    </source>
</evidence>
<keyword evidence="8" id="KW-0456">Lyase</keyword>
<gene>
    <name evidence="8" type="ORF">APY04_1771</name>
</gene>
<dbReference type="PROSITE" id="PS50005">
    <property type="entry name" value="TPR"/>
    <property type="match status" value="1"/>
</dbReference>
<evidence type="ECO:0000313" key="9">
    <source>
        <dbReference type="Proteomes" id="UP000059074"/>
    </source>
</evidence>
<dbReference type="EMBL" id="LMTR01000052">
    <property type="protein sequence ID" value="KWT68949.1"/>
    <property type="molecule type" value="Genomic_DNA"/>
</dbReference>
<dbReference type="InterPro" id="IPR011990">
    <property type="entry name" value="TPR-like_helical_dom_sf"/>
</dbReference>
<comment type="subcellular location">
    <subcellularLocation>
        <location evidence="1">Cell envelope</location>
    </subcellularLocation>
</comment>
<dbReference type="Pfam" id="PF23914">
    <property type="entry name" value="TPR_CcmH_CycH"/>
    <property type="match status" value="1"/>
</dbReference>
<feature type="repeat" description="TPR" evidence="5">
    <location>
        <begin position="155"/>
        <end position="188"/>
    </location>
</feature>
<sequence>MVLWILFAMLAAAVVWAVTRPLLARSAADPAADSELAVYRDQLAEIETERAQGLLGESEAEGARVELARRLIRRSEEANKLAGDGAARTSAARKAVLYLGSALPVIGIAIYLGVGSPQLPGRPYGFRMDVPVEQATASDLVARVEEHLRANPEDGRGWDVLAPVYLRLGRFNQAVDAFQRANQLLGDSPGRVAGYARALIMAQNGVVSEPVRRAYERLKELDPKAMEADVWLAIGREQDGDKKGAEAEFRRLLATAEDPWKTVLTTRLEQMAAQQQAGAGAAGAAARTERAAPGGETAGPPDGAAPSAAVDADEIAALDPAQRAQRIAQMVQGLAARLKENGSDLDGWKRLVRSYVVLGQRNDAQAALTDARSNFATDRQALTELNELAQTLELGS</sequence>
<dbReference type="GO" id="GO:0016829">
    <property type="term" value="F:lyase activity"/>
    <property type="evidence" value="ECO:0007669"/>
    <property type="project" value="UniProtKB-KW"/>
</dbReference>
<keyword evidence="4 5" id="KW-0802">TPR repeat</keyword>
<evidence type="ECO:0000256" key="4">
    <source>
        <dbReference type="ARBA" id="ARBA00022803"/>
    </source>
</evidence>
<dbReference type="AlphaFoldDB" id="A0A109BHW6"/>
<dbReference type="Gene3D" id="1.25.40.10">
    <property type="entry name" value="Tetratricopeptide repeat domain"/>
    <property type="match status" value="1"/>
</dbReference>
<evidence type="ECO:0000313" key="8">
    <source>
        <dbReference type="EMBL" id="KWT68949.1"/>
    </source>
</evidence>
<feature type="compositionally biased region" description="Low complexity" evidence="6">
    <location>
        <begin position="298"/>
        <end position="308"/>
    </location>
</feature>
<keyword evidence="2" id="KW-0677">Repeat</keyword>
<accession>A0A109BHW6</accession>
<evidence type="ECO:0000256" key="2">
    <source>
        <dbReference type="ARBA" id="ARBA00022737"/>
    </source>
</evidence>
<dbReference type="PANTHER" id="PTHR47870:SF1">
    <property type="entry name" value="CYTOCHROME C-TYPE BIOGENESIS PROTEIN CCMH"/>
    <property type="match status" value="1"/>
</dbReference>
<dbReference type="PATRIC" id="fig|121290.4.peg.863"/>
<dbReference type="SUPFAM" id="SSF48452">
    <property type="entry name" value="TPR-like"/>
    <property type="match status" value="1"/>
</dbReference>
<dbReference type="NCBIfam" id="TIGR03142">
    <property type="entry name" value="cytochro_ccmI"/>
    <property type="match status" value="1"/>
</dbReference>
<evidence type="ECO:0000256" key="3">
    <source>
        <dbReference type="ARBA" id="ARBA00022748"/>
    </source>
</evidence>
<dbReference type="GO" id="GO:0005886">
    <property type="term" value="C:plasma membrane"/>
    <property type="evidence" value="ECO:0007669"/>
    <property type="project" value="TreeGrafter"/>
</dbReference>
<dbReference type="PANTHER" id="PTHR47870">
    <property type="entry name" value="CYTOCHROME C-TYPE BIOGENESIS PROTEIN CCMH"/>
    <property type="match status" value="1"/>
</dbReference>
<feature type="domain" description="Cytochrome c-type biogenesis protein H TPR" evidence="7">
    <location>
        <begin position="137"/>
        <end position="254"/>
    </location>
</feature>
<dbReference type="RefSeq" id="WP_198151096.1">
    <property type="nucleotide sequence ID" value="NZ_LMTR01000052.1"/>
</dbReference>
<dbReference type="GO" id="GO:0030313">
    <property type="term" value="C:cell envelope"/>
    <property type="evidence" value="ECO:0007669"/>
    <property type="project" value="UniProtKB-SubCell"/>
</dbReference>
<evidence type="ECO:0000256" key="6">
    <source>
        <dbReference type="SAM" id="MobiDB-lite"/>
    </source>
</evidence>
<dbReference type="InterPro" id="IPR051263">
    <property type="entry name" value="C-type_cytochrome_biogenesis"/>
</dbReference>
<dbReference type="Proteomes" id="UP000059074">
    <property type="component" value="Unassembled WGS sequence"/>
</dbReference>
<protein>
    <submittedName>
        <fullName evidence="8">Cytochrome c heme lyase subunit CcmH</fullName>
    </submittedName>
</protein>
<evidence type="ECO:0000256" key="1">
    <source>
        <dbReference type="ARBA" id="ARBA00004196"/>
    </source>
</evidence>
<dbReference type="InterPro" id="IPR017560">
    <property type="entry name" value="Cyt_c_biogenesis_CcmI"/>
</dbReference>
<evidence type="ECO:0000256" key="5">
    <source>
        <dbReference type="PROSITE-ProRule" id="PRU00339"/>
    </source>
</evidence>
<reference evidence="8 9" key="1">
    <citation type="submission" date="2015-10" db="EMBL/GenBank/DDBJ databases">
        <title>Transcriptomic analysis of a linuron degrading triple-species bacterial consortium.</title>
        <authorList>
            <person name="Albers P."/>
        </authorList>
    </citation>
    <scope>NUCLEOTIDE SEQUENCE [LARGE SCALE GENOMIC DNA]</scope>
    <source>
        <strain evidence="8 9">WDL6</strain>
    </source>
</reference>
<dbReference type="GO" id="GO:0017004">
    <property type="term" value="P:cytochrome complex assembly"/>
    <property type="evidence" value="ECO:0007669"/>
    <property type="project" value="UniProtKB-KW"/>
</dbReference>
<feature type="region of interest" description="Disordered" evidence="6">
    <location>
        <begin position="275"/>
        <end position="308"/>
    </location>
</feature>
<name>A0A109BHW6_HYPSL</name>
<keyword evidence="9" id="KW-1185">Reference proteome</keyword>
<dbReference type="InterPro" id="IPR019734">
    <property type="entry name" value="TPR_rpt"/>
</dbReference>
<comment type="caution">
    <text evidence="8">The sequence shown here is derived from an EMBL/GenBank/DDBJ whole genome shotgun (WGS) entry which is preliminary data.</text>
</comment>
<feature type="compositionally biased region" description="Low complexity" evidence="6">
    <location>
        <begin position="275"/>
        <end position="286"/>
    </location>
</feature>
<organism evidence="8 9">
    <name type="scientific">Hyphomicrobium sulfonivorans</name>
    <dbReference type="NCBI Taxonomy" id="121290"/>
    <lineage>
        <taxon>Bacteria</taxon>
        <taxon>Pseudomonadati</taxon>
        <taxon>Pseudomonadota</taxon>
        <taxon>Alphaproteobacteria</taxon>
        <taxon>Hyphomicrobiales</taxon>
        <taxon>Hyphomicrobiaceae</taxon>
        <taxon>Hyphomicrobium</taxon>
    </lineage>
</organism>
<proteinExistence type="predicted"/>
<dbReference type="STRING" id="121290.APY04_1771"/>